<evidence type="ECO:0000259" key="1">
    <source>
        <dbReference type="Pfam" id="PF12146"/>
    </source>
</evidence>
<dbReference type="Proteomes" id="UP000093267">
    <property type="component" value="Chromosome"/>
</dbReference>
<dbReference type="RefSeq" id="WP_065903106.1">
    <property type="nucleotide sequence ID" value="NZ_CP014912.1"/>
</dbReference>
<sequence length="257" mass="27907">MKSENITVQRANLTLRGVLNTPENATDYDLALIMHGFTGDKGKAHEDMLYELSEKLTAKGVATIRFDFDGHGESDGDFSEMTVPSEIADASVFLNYARHLPNVNQIYLLGHSQGGVVASMVAGLYHDEVTKLVLMAPAATLKEDALKGRLQSATYDPNHIPEKLPLGAPLDYLNLAVGGLYLRTAQVMPIYEVAQQFEGPVSLIHGSADVIVDNKASRKYDDVYANSELHIVDGAGHTFEGATREISTDLAVAFLTE</sequence>
<dbReference type="AlphaFoldDB" id="A0A1B2J0N9"/>
<dbReference type="InterPro" id="IPR029058">
    <property type="entry name" value="AB_hydrolase_fold"/>
</dbReference>
<protein>
    <submittedName>
        <fullName evidence="2">Alpha/beta hydrolase</fullName>
    </submittedName>
</protein>
<dbReference type="InterPro" id="IPR022742">
    <property type="entry name" value="Hydrolase_4"/>
</dbReference>
<dbReference type="SUPFAM" id="SSF53474">
    <property type="entry name" value="alpha/beta-Hydrolases"/>
    <property type="match status" value="1"/>
</dbReference>
<gene>
    <name evidence="2" type="ORF">AYR63_12660</name>
</gene>
<dbReference type="EMBL" id="CP014924">
    <property type="protein sequence ID" value="ANZ67904.1"/>
    <property type="molecule type" value="Genomic_DNA"/>
</dbReference>
<evidence type="ECO:0000313" key="3">
    <source>
        <dbReference type="Proteomes" id="UP000093267"/>
    </source>
</evidence>
<dbReference type="GO" id="GO:0052689">
    <property type="term" value="F:carboxylic ester hydrolase activity"/>
    <property type="evidence" value="ECO:0007669"/>
    <property type="project" value="TreeGrafter"/>
</dbReference>
<dbReference type="PANTHER" id="PTHR43265:SF1">
    <property type="entry name" value="ESTERASE ESTD"/>
    <property type="match status" value="1"/>
</dbReference>
<dbReference type="Pfam" id="PF12146">
    <property type="entry name" value="Hydrolase_4"/>
    <property type="match status" value="1"/>
</dbReference>
<feature type="domain" description="Serine aminopeptidase S33" evidence="1">
    <location>
        <begin position="33"/>
        <end position="144"/>
    </location>
</feature>
<reference evidence="2 3" key="1">
    <citation type="submission" date="2016-03" db="EMBL/GenBank/DDBJ databases">
        <title>Pediococcus and Lactobacillus from brewery environment - whole genome sequencing and assembly.</title>
        <authorList>
            <person name="Behr J."/>
            <person name="Geissler A.J."/>
            <person name="Vogel R.F."/>
        </authorList>
    </citation>
    <scope>NUCLEOTIDE SEQUENCE [LARGE SCALE GENOMIC DNA]</scope>
    <source>
        <strain evidence="2 3">TMW 1.1995</strain>
    </source>
</reference>
<keyword evidence="2" id="KW-0378">Hydrolase</keyword>
<organism evidence="2 3">
    <name type="scientific">Secundilactobacillus paracollinoides</name>
    <dbReference type="NCBI Taxonomy" id="240427"/>
    <lineage>
        <taxon>Bacteria</taxon>
        <taxon>Bacillati</taxon>
        <taxon>Bacillota</taxon>
        <taxon>Bacilli</taxon>
        <taxon>Lactobacillales</taxon>
        <taxon>Lactobacillaceae</taxon>
        <taxon>Secundilactobacillus</taxon>
    </lineage>
</organism>
<proteinExistence type="predicted"/>
<dbReference type="InterPro" id="IPR053145">
    <property type="entry name" value="AB_hydrolase_Est10"/>
</dbReference>
<dbReference type="Gene3D" id="3.40.50.1820">
    <property type="entry name" value="alpha/beta hydrolase"/>
    <property type="match status" value="1"/>
</dbReference>
<dbReference type="PANTHER" id="PTHR43265">
    <property type="entry name" value="ESTERASE ESTD"/>
    <property type="match status" value="1"/>
</dbReference>
<evidence type="ECO:0000313" key="2">
    <source>
        <dbReference type="EMBL" id="ANZ67904.1"/>
    </source>
</evidence>
<name>A0A1B2J0N9_9LACO</name>
<dbReference type="OrthoDB" id="9780269at2"/>
<accession>A0A1B2J0N9</accession>
<keyword evidence="3" id="KW-1185">Reference proteome</keyword>
<dbReference type="STRING" id="240427.AYR62_05755"/>